<evidence type="ECO:0000313" key="2">
    <source>
        <dbReference type="EMBL" id="KAK2949967.1"/>
    </source>
</evidence>
<sequence length="324" mass="36347">MIPPPITLLHRLGRPCQTQQAPLVFHPPNRRFHSICRAISKPKQSIRNLSKVGQRNPNPKTARSPSSLVQHDRDRRHPVSQSQSTSFLPKLPPSSSQRQSPQIAQKSPKTFKHRYSSPKLPKAPTPLATLPLLAFPEDSHYFFVDCTTLTRTNPAHFTIRSSTATTNVRSCSFKVTDSWSAVFLPDPFTSGVVSITITITILSTANGTIRFGLMDSKSRFLESDDLFGINVENSVGLDTDGRLILHTPSSYTIDGSHSRMKEGDCVRVEVNLDSTPRTVQLFVNGEAVMWYFSAYGNGTSFRIDNISRLSRRTPISKEMRKIRW</sequence>
<evidence type="ECO:0000313" key="3">
    <source>
        <dbReference type="Proteomes" id="UP001281761"/>
    </source>
</evidence>
<comment type="caution">
    <text evidence="2">The sequence shown here is derived from an EMBL/GenBank/DDBJ whole genome shotgun (WGS) entry which is preliminary data.</text>
</comment>
<feature type="region of interest" description="Disordered" evidence="1">
    <location>
        <begin position="43"/>
        <end position="122"/>
    </location>
</feature>
<reference evidence="2 3" key="1">
    <citation type="journal article" date="2022" name="bioRxiv">
        <title>Genomics of Preaxostyla Flagellates Illuminates Evolutionary Transitions and the Path Towards Mitochondrial Loss.</title>
        <authorList>
            <person name="Novak L.V.F."/>
            <person name="Treitli S.C."/>
            <person name="Pyrih J."/>
            <person name="Halakuc P."/>
            <person name="Pipaliya S.V."/>
            <person name="Vacek V."/>
            <person name="Brzon O."/>
            <person name="Soukal P."/>
            <person name="Eme L."/>
            <person name="Dacks J.B."/>
            <person name="Karnkowska A."/>
            <person name="Elias M."/>
            <person name="Hampl V."/>
        </authorList>
    </citation>
    <scope>NUCLEOTIDE SEQUENCE [LARGE SCALE GENOMIC DNA]</scope>
    <source>
        <strain evidence="2">NAU3</strain>
        <tissue evidence="2">Gut</tissue>
    </source>
</reference>
<protein>
    <submittedName>
        <fullName evidence="2">Uncharacterized protein</fullName>
    </submittedName>
</protein>
<dbReference type="Proteomes" id="UP001281761">
    <property type="component" value="Unassembled WGS sequence"/>
</dbReference>
<feature type="compositionally biased region" description="Low complexity" evidence="1">
    <location>
        <begin position="93"/>
        <end position="102"/>
    </location>
</feature>
<evidence type="ECO:0000256" key="1">
    <source>
        <dbReference type="SAM" id="MobiDB-lite"/>
    </source>
</evidence>
<accession>A0ABQ9XF49</accession>
<name>A0ABQ9XF49_9EUKA</name>
<dbReference type="EMBL" id="JARBJD010000145">
    <property type="protein sequence ID" value="KAK2949967.1"/>
    <property type="molecule type" value="Genomic_DNA"/>
</dbReference>
<proteinExistence type="predicted"/>
<keyword evidence="3" id="KW-1185">Reference proteome</keyword>
<feature type="compositionally biased region" description="Polar residues" evidence="1">
    <location>
        <begin position="43"/>
        <end position="69"/>
    </location>
</feature>
<dbReference type="Gene3D" id="2.60.120.920">
    <property type="match status" value="1"/>
</dbReference>
<organism evidence="2 3">
    <name type="scientific">Blattamonas nauphoetae</name>
    <dbReference type="NCBI Taxonomy" id="2049346"/>
    <lineage>
        <taxon>Eukaryota</taxon>
        <taxon>Metamonada</taxon>
        <taxon>Preaxostyla</taxon>
        <taxon>Oxymonadida</taxon>
        <taxon>Blattamonas</taxon>
    </lineage>
</organism>
<dbReference type="InterPro" id="IPR043136">
    <property type="entry name" value="B30.2/SPRY_sf"/>
</dbReference>
<gene>
    <name evidence="2" type="ORF">BLNAU_15110</name>
</gene>